<keyword evidence="7" id="KW-0333">Golgi apparatus</keyword>
<dbReference type="PIRSF" id="PIRSF005799">
    <property type="entry name" value="UDP-gal_transpt"/>
    <property type="match status" value="1"/>
</dbReference>
<dbReference type="PANTHER" id="PTHR10231">
    <property type="entry name" value="NUCLEOTIDE-SUGAR TRANSMEMBRANE TRANSPORTER"/>
    <property type="match status" value="1"/>
</dbReference>
<comment type="subcellular location">
    <subcellularLocation>
        <location evidence="1">Golgi apparatus membrane</location>
        <topology evidence="1">Multi-pass membrane protein</topology>
    </subcellularLocation>
</comment>
<dbReference type="NCBIfam" id="TIGR00803">
    <property type="entry name" value="nst"/>
    <property type="match status" value="1"/>
</dbReference>
<proteinExistence type="inferred from homology"/>
<feature type="transmembrane region" description="Helical" evidence="9">
    <location>
        <begin position="158"/>
        <end position="174"/>
    </location>
</feature>
<dbReference type="InterPro" id="IPR037185">
    <property type="entry name" value="EmrE-like"/>
</dbReference>
<dbReference type="EMBL" id="CAAE01007258">
    <property type="protein sequence ID" value="CAF89992.1"/>
    <property type="molecule type" value="Genomic_DNA"/>
</dbReference>
<feature type="transmembrane region" description="Helical" evidence="9">
    <location>
        <begin position="190"/>
        <end position="211"/>
    </location>
</feature>
<evidence type="ECO:0000256" key="2">
    <source>
        <dbReference type="ARBA" id="ARBA00009976"/>
    </source>
</evidence>
<comment type="similarity">
    <text evidence="2">Belongs to the nucleotide-sugar transporter family. SLC35A subfamily.</text>
</comment>
<feature type="transmembrane region" description="Helical" evidence="9">
    <location>
        <begin position="223"/>
        <end position="243"/>
    </location>
</feature>
<accession>Q4TAU0</accession>
<reference evidence="10" key="2">
    <citation type="submission" date="2004-02" db="EMBL/GenBank/DDBJ databases">
        <authorList>
            <consortium name="Genoscope"/>
            <consortium name="Whitehead Institute Centre for Genome Research"/>
        </authorList>
    </citation>
    <scope>NUCLEOTIDE SEQUENCE</scope>
</reference>
<evidence type="ECO:0000256" key="5">
    <source>
        <dbReference type="ARBA" id="ARBA00022692"/>
    </source>
</evidence>
<keyword evidence="8 9" id="KW-0472">Membrane</keyword>
<feature type="transmembrane region" description="Helical" evidence="9">
    <location>
        <begin position="287"/>
        <end position="307"/>
    </location>
</feature>
<feature type="transmembrane region" description="Helical" evidence="9">
    <location>
        <begin position="313"/>
        <end position="331"/>
    </location>
</feature>
<feature type="transmembrane region" description="Helical" evidence="9">
    <location>
        <begin position="57"/>
        <end position="79"/>
    </location>
</feature>
<evidence type="ECO:0000256" key="8">
    <source>
        <dbReference type="ARBA" id="ARBA00023136"/>
    </source>
</evidence>
<keyword evidence="5 9" id="KW-0812">Transmembrane</keyword>
<comment type="caution">
    <text evidence="10">The sequence shown here is derived from an EMBL/GenBank/DDBJ whole genome shotgun (WGS) entry which is preliminary data.</text>
</comment>
<feature type="transmembrane region" description="Helical" evidence="9">
    <location>
        <begin position="255"/>
        <end position="280"/>
    </location>
</feature>
<dbReference type="OrthoDB" id="408493at2759"/>
<evidence type="ECO:0000256" key="6">
    <source>
        <dbReference type="ARBA" id="ARBA00022989"/>
    </source>
</evidence>
<dbReference type="HOGENOM" id="CLU_024645_1_3_1"/>
<dbReference type="AlphaFoldDB" id="Q4TAU0"/>
<evidence type="ECO:0000256" key="4">
    <source>
        <dbReference type="ARBA" id="ARBA00022597"/>
    </source>
</evidence>
<name>Q4TAU0_TETNG</name>
<feature type="non-terminal residue" evidence="10">
    <location>
        <position position="1"/>
    </location>
</feature>
<dbReference type="KEGG" id="tng:GSTEN00004050G001"/>
<dbReference type="GO" id="GO:0000139">
    <property type="term" value="C:Golgi membrane"/>
    <property type="evidence" value="ECO:0007669"/>
    <property type="project" value="UniProtKB-SubCell"/>
</dbReference>
<evidence type="ECO:0000256" key="7">
    <source>
        <dbReference type="ARBA" id="ARBA00023034"/>
    </source>
</evidence>
<evidence type="ECO:0000256" key="9">
    <source>
        <dbReference type="SAM" id="Phobius"/>
    </source>
</evidence>
<dbReference type="SUPFAM" id="SSF103481">
    <property type="entry name" value="Multidrug resistance efflux transporter EmrE"/>
    <property type="match status" value="1"/>
</dbReference>
<keyword evidence="3" id="KW-0813">Transport</keyword>
<reference evidence="10" key="1">
    <citation type="journal article" date="2004" name="Nature">
        <title>Genome duplication in the teleost fish Tetraodon nigroviridis reveals the early vertebrate proto-karyotype.</title>
        <authorList>
            <person name="Jaillon O."/>
            <person name="Aury J.-M."/>
            <person name="Brunet F."/>
            <person name="Petit J.-L."/>
            <person name="Stange-Thomann N."/>
            <person name="Mauceli E."/>
            <person name="Bouneau L."/>
            <person name="Fischer C."/>
            <person name="Ozouf-Costaz C."/>
            <person name="Bernot A."/>
            <person name="Nicaud S."/>
            <person name="Jaffe D."/>
            <person name="Fisher S."/>
            <person name="Lutfalla G."/>
            <person name="Dossat C."/>
            <person name="Segurens B."/>
            <person name="Dasilva C."/>
            <person name="Salanoubat M."/>
            <person name="Levy M."/>
            <person name="Boudet N."/>
            <person name="Castellano S."/>
            <person name="Anthouard V."/>
            <person name="Jubin C."/>
            <person name="Castelli V."/>
            <person name="Katinka M."/>
            <person name="Vacherie B."/>
            <person name="Biemont C."/>
            <person name="Skalli Z."/>
            <person name="Cattolico L."/>
            <person name="Poulain J."/>
            <person name="De Berardinis V."/>
            <person name="Cruaud C."/>
            <person name="Duprat S."/>
            <person name="Brottier P."/>
            <person name="Coutanceau J.-P."/>
            <person name="Gouzy J."/>
            <person name="Parra G."/>
            <person name="Lardier G."/>
            <person name="Chapple C."/>
            <person name="McKernan K.J."/>
            <person name="McEwan P."/>
            <person name="Bosak S."/>
            <person name="Kellis M."/>
            <person name="Volff J.-N."/>
            <person name="Guigo R."/>
            <person name="Zody M.C."/>
            <person name="Mesirov J."/>
            <person name="Lindblad-Toh K."/>
            <person name="Birren B."/>
            <person name="Nusbaum C."/>
            <person name="Kahn D."/>
            <person name="Robinson-Rechavi M."/>
            <person name="Laudet V."/>
            <person name="Schachter V."/>
            <person name="Quetier F."/>
            <person name="Saurin W."/>
            <person name="Scarpelli C."/>
            <person name="Wincker P."/>
            <person name="Lander E.S."/>
            <person name="Weissenbach J."/>
            <person name="Roest Crollius H."/>
        </authorList>
    </citation>
    <scope>NUCLEOTIDE SEQUENCE [LARGE SCALE GENOMIC DNA]</scope>
</reference>
<evidence type="ECO:0000256" key="1">
    <source>
        <dbReference type="ARBA" id="ARBA00004653"/>
    </source>
</evidence>
<keyword evidence="4" id="KW-0762">Sugar transport</keyword>
<sequence length="341" mass="36585">MGAGTHNPAAGESAASRGQSEVNRRLKYISLAVLVVQNASLILSIRYVRTLPGDHFFATSAVVMAEILKVLTCLVLILVQKRFSVKETALLLLDAVVFQYKDTLKLAIPSLIYTLQNNLQYIAISNLPAATFQVTYQLKILTTALFSVLMLRKSLSRVQWVSLLLLFLGVGIVQDQQKKASVAEDSGQNYAAGLVAVVVSCLSSGFAGVYFEKILKGSSASVWVRNVQLGVFGTALGLLGLWWSDGAAVAQRGFLFGYTGLVWAVIFNQAFGGLLVAVVVKYADNILKGFATSFSIIISTVLSIYLFAFRVDLLFTLGAGLVIGAVYMYSLPKAASGAASS</sequence>
<organism evidence="10">
    <name type="scientific">Tetraodon nigroviridis</name>
    <name type="common">Spotted green pufferfish</name>
    <name type="synonym">Chelonodon nigroviridis</name>
    <dbReference type="NCBI Taxonomy" id="99883"/>
    <lineage>
        <taxon>Eukaryota</taxon>
        <taxon>Metazoa</taxon>
        <taxon>Chordata</taxon>
        <taxon>Craniata</taxon>
        <taxon>Vertebrata</taxon>
        <taxon>Euteleostomi</taxon>
        <taxon>Actinopterygii</taxon>
        <taxon>Neopterygii</taxon>
        <taxon>Teleostei</taxon>
        <taxon>Neoteleostei</taxon>
        <taxon>Acanthomorphata</taxon>
        <taxon>Eupercaria</taxon>
        <taxon>Tetraodontiformes</taxon>
        <taxon>Tetradontoidea</taxon>
        <taxon>Tetraodontidae</taxon>
        <taxon>Tetraodon</taxon>
    </lineage>
</organism>
<evidence type="ECO:0000313" key="10">
    <source>
        <dbReference type="EMBL" id="CAF89992.1"/>
    </source>
</evidence>
<evidence type="ECO:0000256" key="3">
    <source>
        <dbReference type="ARBA" id="ARBA00022448"/>
    </source>
</evidence>
<dbReference type="InterPro" id="IPR007271">
    <property type="entry name" value="Nuc_sug_transpt"/>
</dbReference>
<dbReference type="FunFam" id="1.10.3730.20:FF:000037">
    <property type="entry name" value="Nucleotide Sugar TransPorter family"/>
    <property type="match status" value="1"/>
</dbReference>
<gene>
    <name evidence="10" type="ORF">GSTENG00004050001</name>
</gene>
<keyword evidence="6 9" id="KW-1133">Transmembrane helix</keyword>
<protein>
    <submittedName>
        <fullName evidence="10">(spotted green pufferfish) hypothetical protein</fullName>
    </submittedName>
</protein>
<dbReference type="GO" id="GO:0015165">
    <property type="term" value="F:pyrimidine nucleotide-sugar transmembrane transporter activity"/>
    <property type="evidence" value="ECO:0007669"/>
    <property type="project" value="InterPro"/>
</dbReference>
<dbReference type="Pfam" id="PF04142">
    <property type="entry name" value="Nuc_sug_transp"/>
    <property type="match status" value="1"/>
</dbReference>
<feature type="transmembrane region" description="Helical" evidence="9">
    <location>
        <begin position="26"/>
        <end position="45"/>
    </location>
</feature>